<evidence type="ECO:0000313" key="6">
    <source>
        <dbReference type="Proteomes" id="UP000051373"/>
    </source>
</evidence>
<accession>A0A0S8FSD4</accession>
<dbReference type="Pfam" id="PF13860">
    <property type="entry name" value="FlgD_ig"/>
    <property type="match status" value="1"/>
</dbReference>
<dbReference type="SUPFAM" id="SSF53187">
    <property type="entry name" value="Zn-dependent exopeptidases"/>
    <property type="match status" value="1"/>
</dbReference>
<sequence>MLRKIFALSIALLCLGFSETRDKVSLATITIQQHDEVYTLNKFRLTIIDAGADFVKTLVTADEITILRNAGYDVGILIEDYQAYKDEIFQRGFYHTYNQVYSVLDSFVSDYPEICRLDTIGYSVLGRAIWAMRVTDNPQVEENEPEIRLPGNMHGDEHIGTEITLYFLRHLLTNYSSVPQVQNLINSSEIWVLPTINPDGKVANTRRNANNVDLNRDYGFFWDGWGGSPAPSSQIETRSMMQHLEENNISLEYNYHSVAQYVNYPWDYHYADPPDSQYIILLSEIYADSANLTAINGYDWYQTTGCLQDYTIGTSGALAWTIETLEPSSSSAIDQICYDNRDALMDVCNRAGWGVEGVVKDSITNSPIYARIEFMNPDRIDVYTDPNFGDFHKMIEPGTYDLCILANGYAPKIIDSVIVPATGSVSVGDVFLTPDSSYLSAFRVVLCRYAMHAEVNNKTNPRFALGPEDSLWLSLGWSGYVVLDVGPNTPITDGPGDDFVVSEGNDGMDEGYNVYVSNDWSGSWISCGADTGTASFDISATGLSEARYVKIVDDGNTQGTQYAGFDLDALHFWYPAGIEEGSVLGEAIVNILLSPNPSHGQIDIRFQVLETAASRQKTEISVVVYDAAGRKVSDLADDAKEPGHYMVTWNGIDDLGREVPAGVYFVKLTTGDYGRVEKAILLK</sequence>
<evidence type="ECO:0000256" key="1">
    <source>
        <dbReference type="ARBA" id="ARBA00005988"/>
    </source>
</evidence>
<evidence type="ECO:0000259" key="4">
    <source>
        <dbReference type="PROSITE" id="PS52035"/>
    </source>
</evidence>
<dbReference type="Gene3D" id="2.60.40.4070">
    <property type="match status" value="1"/>
</dbReference>
<dbReference type="GO" id="GO:0006518">
    <property type="term" value="P:peptide metabolic process"/>
    <property type="evidence" value="ECO:0007669"/>
    <property type="project" value="TreeGrafter"/>
</dbReference>
<dbReference type="InterPro" id="IPR025965">
    <property type="entry name" value="FlgD/Vpr_Ig-like"/>
</dbReference>
<dbReference type="Pfam" id="PF00246">
    <property type="entry name" value="Peptidase_M14"/>
    <property type="match status" value="1"/>
</dbReference>
<dbReference type="AlphaFoldDB" id="A0A0S8FSD4"/>
<dbReference type="GO" id="GO:0008270">
    <property type="term" value="F:zinc ion binding"/>
    <property type="evidence" value="ECO:0007669"/>
    <property type="project" value="InterPro"/>
</dbReference>
<protein>
    <recommendedName>
        <fullName evidence="4">Peptidase M14 domain-containing protein</fullName>
    </recommendedName>
</protein>
<dbReference type="Proteomes" id="UP000051373">
    <property type="component" value="Unassembled WGS sequence"/>
</dbReference>
<evidence type="ECO:0000256" key="3">
    <source>
        <dbReference type="PROSITE-ProRule" id="PRU01379"/>
    </source>
</evidence>
<dbReference type="PROSITE" id="PS52035">
    <property type="entry name" value="PEPTIDASE_M14"/>
    <property type="match status" value="1"/>
</dbReference>
<organism evidence="5 6">
    <name type="scientific">candidate division WOR_3 bacterium SM23_42</name>
    <dbReference type="NCBI Taxonomy" id="1703779"/>
    <lineage>
        <taxon>Bacteria</taxon>
        <taxon>Bacteria division WOR-3</taxon>
    </lineage>
</organism>
<dbReference type="PANTHER" id="PTHR11532">
    <property type="entry name" value="PROTEASE M14 CARBOXYPEPTIDASE"/>
    <property type="match status" value="1"/>
</dbReference>
<evidence type="ECO:0000256" key="2">
    <source>
        <dbReference type="ARBA" id="ARBA00023180"/>
    </source>
</evidence>
<feature type="domain" description="Peptidase M14" evidence="4">
    <location>
        <begin position="93"/>
        <end position="351"/>
    </location>
</feature>
<dbReference type="InterPro" id="IPR008969">
    <property type="entry name" value="CarboxyPept-like_regulatory"/>
</dbReference>
<feature type="active site" description="Proton donor/acceptor" evidence="3">
    <location>
        <position position="323"/>
    </location>
</feature>
<dbReference type="GO" id="GO:0016485">
    <property type="term" value="P:protein processing"/>
    <property type="evidence" value="ECO:0007669"/>
    <property type="project" value="TreeGrafter"/>
</dbReference>
<dbReference type="NCBIfam" id="TIGR04183">
    <property type="entry name" value="Por_Secre_tail"/>
    <property type="match status" value="1"/>
</dbReference>
<reference evidence="5 6" key="1">
    <citation type="journal article" date="2015" name="Microbiome">
        <title>Genomic resolution of linkages in carbon, nitrogen, and sulfur cycling among widespread estuary sediment bacteria.</title>
        <authorList>
            <person name="Baker B.J."/>
            <person name="Lazar C.S."/>
            <person name="Teske A.P."/>
            <person name="Dick G.J."/>
        </authorList>
    </citation>
    <scope>NUCLEOTIDE SEQUENCE [LARGE SCALE GENOMIC DNA]</scope>
    <source>
        <strain evidence="5">SM23_42</strain>
    </source>
</reference>
<dbReference type="SMART" id="SM00631">
    <property type="entry name" value="Zn_pept"/>
    <property type="match status" value="1"/>
</dbReference>
<proteinExistence type="inferred from homology"/>
<dbReference type="InterPro" id="IPR000834">
    <property type="entry name" value="Peptidase_M14"/>
</dbReference>
<dbReference type="GO" id="GO:0004181">
    <property type="term" value="F:metallocarboxypeptidase activity"/>
    <property type="evidence" value="ECO:0007669"/>
    <property type="project" value="InterPro"/>
</dbReference>
<dbReference type="PANTHER" id="PTHR11532:SF57">
    <property type="entry name" value="CARBOXYPEPTIDASE D, B"/>
    <property type="match status" value="1"/>
</dbReference>
<dbReference type="InterPro" id="IPR057246">
    <property type="entry name" value="CARBOXYPEPT_ZN_1"/>
</dbReference>
<dbReference type="Gene3D" id="3.40.630.10">
    <property type="entry name" value="Zn peptidases"/>
    <property type="match status" value="1"/>
</dbReference>
<dbReference type="PRINTS" id="PR00765">
    <property type="entry name" value="CRBOXYPTASEA"/>
</dbReference>
<dbReference type="InterPro" id="IPR026444">
    <property type="entry name" value="Secre_tail"/>
</dbReference>
<dbReference type="STRING" id="1703779.AMJ83_08135"/>
<dbReference type="InterPro" id="IPR050753">
    <property type="entry name" value="Peptidase_M14_domain"/>
</dbReference>
<dbReference type="PROSITE" id="PS00132">
    <property type="entry name" value="CARBOXYPEPT_ZN_1"/>
    <property type="match status" value="1"/>
</dbReference>
<comment type="similarity">
    <text evidence="1 3">Belongs to the peptidase M14 family.</text>
</comment>
<dbReference type="GO" id="GO:0005615">
    <property type="term" value="C:extracellular space"/>
    <property type="evidence" value="ECO:0007669"/>
    <property type="project" value="TreeGrafter"/>
</dbReference>
<gene>
    <name evidence="5" type="ORF">AMJ83_08135</name>
</gene>
<dbReference type="SUPFAM" id="SSF49464">
    <property type="entry name" value="Carboxypeptidase regulatory domain-like"/>
    <property type="match status" value="1"/>
</dbReference>
<comment type="caution">
    <text evidence="5">The sequence shown here is derived from an EMBL/GenBank/DDBJ whole genome shotgun (WGS) entry which is preliminary data.</text>
</comment>
<evidence type="ECO:0000313" key="5">
    <source>
        <dbReference type="EMBL" id="KPK63201.1"/>
    </source>
</evidence>
<name>A0A0S8FSD4_UNCW3</name>
<dbReference type="EMBL" id="LJUJ01000017">
    <property type="protein sequence ID" value="KPK63201.1"/>
    <property type="molecule type" value="Genomic_DNA"/>
</dbReference>
<dbReference type="Gene3D" id="2.60.40.1120">
    <property type="entry name" value="Carboxypeptidase-like, regulatory domain"/>
    <property type="match status" value="1"/>
</dbReference>
<keyword evidence="2" id="KW-0325">Glycoprotein</keyword>